<dbReference type="Pfam" id="PF00005">
    <property type="entry name" value="ABC_tran"/>
    <property type="match status" value="1"/>
</dbReference>
<feature type="domain" description="ABC transporter" evidence="4">
    <location>
        <begin position="20"/>
        <end position="60"/>
    </location>
</feature>
<dbReference type="RefSeq" id="WP_239558875.1">
    <property type="nucleotide sequence ID" value="NZ_JAFBFI010000020.1"/>
</dbReference>
<organism evidence="5 6">
    <name type="scientific">Peribacillus deserti</name>
    <dbReference type="NCBI Taxonomy" id="673318"/>
    <lineage>
        <taxon>Bacteria</taxon>
        <taxon>Bacillati</taxon>
        <taxon>Bacillota</taxon>
        <taxon>Bacilli</taxon>
        <taxon>Bacillales</taxon>
        <taxon>Bacillaceae</taxon>
        <taxon>Peribacillus</taxon>
    </lineage>
</organism>
<protein>
    <submittedName>
        <fullName evidence="5">ATPase subunit of ABC transporter with duplicated ATPase domains</fullName>
    </submittedName>
</protein>
<keyword evidence="3" id="KW-0029">Amino-acid transport</keyword>
<comment type="similarity">
    <text evidence="1">Belongs to the ABC transporter superfamily.</text>
</comment>
<evidence type="ECO:0000313" key="6">
    <source>
        <dbReference type="Proteomes" id="UP000823486"/>
    </source>
</evidence>
<accession>A0ABS2QM51</accession>
<keyword evidence="2" id="KW-0813">Transport</keyword>
<dbReference type="Gene3D" id="3.40.50.300">
    <property type="entry name" value="P-loop containing nucleotide triphosphate hydrolases"/>
    <property type="match status" value="1"/>
</dbReference>
<dbReference type="PANTHER" id="PTHR43820:SF4">
    <property type="entry name" value="HIGH-AFFINITY BRANCHED-CHAIN AMINO ACID TRANSPORT ATP-BINDING PROTEIN LIVF"/>
    <property type="match status" value="1"/>
</dbReference>
<dbReference type="InterPro" id="IPR052156">
    <property type="entry name" value="BCAA_Transport_ATP-bd_LivF"/>
</dbReference>
<proteinExistence type="inferred from homology"/>
<evidence type="ECO:0000313" key="5">
    <source>
        <dbReference type="EMBL" id="MBM7694243.1"/>
    </source>
</evidence>
<dbReference type="InterPro" id="IPR003439">
    <property type="entry name" value="ABC_transporter-like_ATP-bd"/>
</dbReference>
<evidence type="ECO:0000259" key="4">
    <source>
        <dbReference type="Pfam" id="PF00005"/>
    </source>
</evidence>
<reference evidence="5 6" key="1">
    <citation type="submission" date="2021-01" db="EMBL/GenBank/DDBJ databases">
        <title>Genomic Encyclopedia of Type Strains, Phase IV (KMG-IV): sequencing the most valuable type-strain genomes for metagenomic binning, comparative biology and taxonomic classification.</title>
        <authorList>
            <person name="Goeker M."/>
        </authorList>
    </citation>
    <scope>NUCLEOTIDE SEQUENCE [LARGE SCALE GENOMIC DNA]</scope>
    <source>
        <strain evidence="5 6">DSM 105482</strain>
    </source>
</reference>
<gene>
    <name evidence="5" type="ORF">JOC77_003687</name>
</gene>
<dbReference type="PANTHER" id="PTHR43820">
    <property type="entry name" value="HIGH-AFFINITY BRANCHED-CHAIN AMINO ACID TRANSPORT ATP-BINDING PROTEIN LIVF"/>
    <property type="match status" value="1"/>
</dbReference>
<sequence length="63" mass="6720">MRLLKAENISVEINGLNIIQGVSLEIHQGERVALLGSNGIGKTTFLKVLTGKLPYAEGTISRG</sequence>
<evidence type="ECO:0000256" key="2">
    <source>
        <dbReference type="ARBA" id="ARBA00022448"/>
    </source>
</evidence>
<dbReference type="EMBL" id="JAFBFI010000020">
    <property type="protein sequence ID" value="MBM7694243.1"/>
    <property type="molecule type" value="Genomic_DNA"/>
</dbReference>
<keyword evidence="6" id="KW-1185">Reference proteome</keyword>
<dbReference type="SUPFAM" id="SSF52540">
    <property type="entry name" value="P-loop containing nucleoside triphosphate hydrolases"/>
    <property type="match status" value="1"/>
</dbReference>
<dbReference type="InterPro" id="IPR027417">
    <property type="entry name" value="P-loop_NTPase"/>
</dbReference>
<comment type="caution">
    <text evidence="5">The sequence shown here is derived from an EMBL/GenBank/DDBJ whole genome shotgun (WGS) entry which is preliminary data.</text>
</comment>
<dbReference type="Proteomes" id="UP000823486">
    <property type="component" value="Unassembled WGS sequence"/>
</dbReference>
<name>A0ABS2QM51_9BACI</name>
<evidence type="ECO:0000256" key="1">
    <source>
        <dbReference type="ARBA" id="ARBA00005417"/>
    </source>
</evidence>
<evidence type="ECO:0000256" key="3">
    <source>
        <dbReference type="ARBA" id="ARBA00022970"/>
    </source>
</evidence>